<sequence>MNFASNQVHYNDGQYNTRNFDSPNKKRDPYLSQQTDQSIIIDLTSKVNKLEIKFKSSKTNEEEYFDASEEENYTIYDNDDDEIDEHDYLMEYEMFLIDFKIESRHGVCNNNKSDSEKFSAPEFKIDTSYLSPPDENREIMRKQWPQMDVENIDPRYLCPPGWHIRRMQKMFFEHRREYRSQMRGFDVDKE</sequence>
<dbReference type="AlphaFoldDB" id="A0A9N8ZM09"/>
<evidence type="ECO:0000313" key="3">
    <source>
        <dbReference type="Proteomes" id="UP000789831"/>
    </source>
</evidence>
<name>A0A9N8ZM09_9GLOM</name>
<dbReference type="OrthoDB" id="10416381at2759"/>
<feature type="region of interest" description="Disordered" evidence="1">
    <location>
        <begin position="1"/>
        <end position="32"/>
    </location>
</feature>
<organism evidence="2 3">
    <name type="scientific">Ambispora gerdemannii</name>
    <dbReference type="NCBI Taxonomy" id="144530"/>
    <lineage>
        <taxon>Eukaryota</taxon>
        <taxon>Fungi</taxon>
        <taxon>Fungi incertae sedis</taxon>
        <taxon>Mucoromycota</taxon>
        <taxon>Glomeromycotina</taxon>
        <taxon>Glomeromycetes</taxon>
        <taxon>Archaeosporales</taxon>
        <taxon>Ambisporaceae</taxon>
        <taxon>Ambispora</taxon>
    </lineage>
</organism>
<comment type="caution">
    <text evidence="2">The sequence shown here is derived from an EMBL/GenBank/DDBJ whole genome shotgun (WGS) entry which is preliminary data.</text>
</comment>
<dbReference type="EMBL" id="CAJVPL010000465">
    <property type="protein sequence ID" value="CAG8500252.1"/>
    <property type="molecule type" value="Genomic_DNA"/>
</dbReference>
<keyword evidence="3" id="KW-1185">Reference proteome</keyword>
<proteinExistence type="predicted"/>
<accession>A0A9N8ZM09</accession>
<reference evidence="2" key="1">
    <citation type="submission" date="2021-06" db="EMBL/GenBank/DDBJ databases">
        <authorList>
            <person name="Kallberg Y."/>
            <person name="Tangrot J."/>
            <person name="Rosling A."/>
        </authorList>
    </citation>
    <scope>NUCLEOTIDE SEQUENCE</scope>
    <source>
        <strain evidence="2">MT106</strain>
    </source>
</reference>
<gene>
    <name evidence="2" type="ORF">AGERDE_LOCUS4209</name>
</gene>
<protein>
    <submittedName>
        <fullName evidence="2">4958_t:CDS:1</fullName>
    </submittedName>
</protein>
<evidence type="ECO:0000313" key="2">
    <source>
        <dbReference type="EMBL" id="CAG8500252.1"/>
    </source>
</evidence>
<feature type="compositionally biased region" description="Polar residues" evidence="1">
    <location>
        <begin position="1"/>
        <end position="22"/>
    </location>
</feature>
<dbReference type="Proteomes" id="UP000789831">
    <property type="component" value="Unassembled WGS sequence"/>
</dbReference>
<evidence type="ECO:0000256" key="1">
    <source>
        <dbReference type="SAM" id="MobiDB-lite"/>
    </source>
</evidence>